<organism evidence="1">
    <name type="scientific">freshwater metagenome</name>
    <dbReference type="NCBI Taxonomy" id="449393"/>
    <lineage>
        <taxon>unclassified sequences</taxon>
        <taxon>metagenomes</taxon>
        <taxon>ecological metagenomes</taxon>
    </lineage>
</organism>
<sequence length="44" mass="4777">MPSSVSFSIPLTRPTVETVTERALIPNPSGFGSVIFRTERITAL</sequence>
<proteinExistence type="predicted"/>
<evidence type="ECO:0000313" key="1">
    <source>
        <dbReference type="EMBL" id="CAB4668746.1"/>
    </source>
</evidence>
<dbReference type="AlphaFoldDB" id="A0A6J6M463"/>
<dbReference type="EMBL" id="CAEZWZ010000035">
    <property type="protein sequence ID" value="CAB4668746.1"/>
    <property type="molecule type" value="Genomic_DNA"/>
</dbReference>
<accession>A0A6J6M463</accession>
<gene>
    <name evidence="1" type="ORF">UFOPK2329_00368</name>
</gene>
<name>A0A6J6M463_9ZZZZ</name>
<protein>
    <submittedName>
        <fullName evidence="1">Unannotated protein</fullName>
    </submittedName>
</protein>
<reference evidence="1" key="1">
    <citation type="submission" date="2020-05" db="EMBL/GenBank/DDBJ databases">
        <authorList>
            <person name="Chiriac C."/>
            <person name="Salcher M."/>
            <person name="Ghai R."/>
            <person name="Kavagutti S V."/>
        </authorList>
    </citation>
    <scope>NUCLEOTIDE SEQUENCE</scope>
</reference>